<protein>
    <submittedName>
        <fullName evidence="7">Aldo-keto reductase</fullName>
    </submittedName>
</protein>
<keyword evidence="2" id="KW-0560">Oxidoreductase</keyword>
<dbReference type="InterPro" id="IPR018170">
    <property type="entry name" value="Aldo/ket_reductase_CS"/>
</dbReference>
<proteinExistence type="inferred from homology"/>
<dbReference type="PIRSF" id="PIRSF000097">
    <property type="entry name" value="AKR"/>
    <property type="match status" value="1"/>
</dbReference>
<evidence type="ECO:0000256" key="3">
    <source>
        <dbReference type="PIRSR" id="PIRSR000097-1"/>
    </source>
</evidence>
<name>A0A9P8CT47_9HYPO</name>
<dbReference type="GeneID" id="70296414"/>
<dbReference type="InterPro" id="IPR020471">
    <property type="entry name" value="AKR"/>
</dbReference>
<comment type="similarity">
    <text evidence="1">Belongs to the aldo/keto reductase family.</text>
</comment>
<dbReference type="GO" id="GO:0016491">
    <property type="term" value="F:oxidoreductase activity"/>
    <property type="evidence" value="ECO:0007669"/>
    <property type="project" value="UniProtKB-KW"/>
</dbReference>
<feature type="domain" description="NADP-dependent oxidoreductase" evidence="6">
    <location>
        <begin position="21"/>
        <end position="263"/>
    </location>
</feature>
<dbReference type="OrthoDB" id="416253at2759"/>
<dbReference type="Pfam" id="PF00248">
    <property type="entry name" value="Aldo_ket_red"/>
    <property type="match status" value="1"/>
</dbReference>
<dbReference type="PRINTS" id="PR00069">
    <property type="entry name" value="ALDKETRDTASE"/>
</dbReference>
<dbReference type="PANTHER" id="PTHR43827">
    <property type="entry name" value="2,5-DIKETO-D-GLUCONIC ACID REDUCTASE"/>
    <property type="match status" value="1"/>
</dbReference>
<dbReference type="PROSITE" id="PS00063">
    <property type="entry name" value="ALDOKETO_REDUCTASE_3"/>
    <property type="match status" value="1"/>
</dbReference>
<dbReference type="AlphaFoldDB" id="A0A9P8CT47"/>
<dbReference type="InterPro" id="IPR036812">
    <property type="entry name" value="NAD(P)_OxRdtase_dom_sf"/>
</dbReference>
<evidence type="ECO:0000256" key="4">
    <source>
        <dbReference type="PIRSR" id="PIRSR000097-2"/>
    </source>
</evidence>
<sequence>MGSVARHRAENTAGSQVLSQIGFGTYKLAAPRCTKAILEAISAGYCLFDTAQLYETEKQLGQAIRLSGVPRADFVVTTKIKKIQTGLSPYDACLSSIDKFGGYVDLFLIHTPFPKQQAEFVWQALEQLLQEGKTMRIGVSNYGIKHLEDMKSYAVLWPPHVNQIELHPWCQQRELVKYCQTNNIAIQAYSPLATGQRLGDPTLLAIAQSHGKTPAQVLIRYSIQKGWVPLPKSATPHRIKENLDVFDFEISEQDMERLDALDEGKEGAVFKFNVH</sequence>
<evidence type="ECO:0000256" key="5">
    <source>
        <dbReference type="PIRSR" id="PIRSR000097-3"/>
    </source>
</evidence>
<evidence type="ECO:0000313" key="8">
    <source>
        <dbReference type="Proteomes" id="UP000887229"/>
    </source>
</evidence>
<dbReference type="PANTHER" id="PTHR43827:SF13">
    <property type="entry name" value="ALDO_KETO REDUCTASE FAMILY PROTEIN"/>
    <property type="match status" value="1"/>
</dbReference>
<keyword evidence="8" id="KW-1185">Reference proteome</keyword>
<dbReference type="InterPro" id="IPR023210">
    <property type="entry name" value="NADP_OxRdtase_dom"/>
</dbReference>
<comment type="caution">
    <text evidence="7">The sequence shown here is derived from an EMBL/GenBank/DDBJ whole genome shotgun (WGS) entry which is preliminary data.</text>
</comment>
<organism evidence="7 8">
    <name type="scientific">Emericellopsis atlantica</name>
    <dbReference type="NCBI Taxonomy" id="2614577"/>
    <lineage>
        <taxon>Eukaryota</taxon>
        <taxon>Fungi</taxon>
        <taxon>Dikarya</taxon>
        <taxon>Ascomycota</taxon>
        <taxon>Pezizomycotina</taxon>
        <taxon>Sordariomycetes</taxon>
        <taxon>Hypocreomycetidae</taxon>
        <taxon>Hypocreales</taxon>
        <taxon>Bionectriaceae</taxon>
        <taxon>Emericellopsis</taxon>
    </lineage>
</organism>
<dbReference type="CDD" id="cd19071">
    <property type="entry name" value="AKR_AKR1-5-like"/>
    <property type="match status" value="1"/>
</dbReference>
<reference evidence="7" key="1">
    <citation type="journal article" date="2021" name="IMA Fungus">
        <title>Genomic characterization of three marine fungi, including Emericellopsis atlantica sp. nov. with signatures of a generalist lifestyle and marine biomass degradation.</title>
        <authorList>
            <person name="Hagestad O.C."/>
            <person name="Hou L."/>
            <person name="Andersen J.H."/>
            <person name="Hansen E.H."/>
            <person name="Altermark B."/>
            <person name="Li C."/>
            <person name="Kuhnert E."/>
            <person name="Cox R.J."/>
            <person name="Crous P.W."/>
            <person name="Spatafora J.W."/>
            <person name="Lail K."/>
            <person name="Amirebrahimi M."/>
            <person name="Lipzen A."/>
            <person name="Pangilinan J."/>
            <person name="Andreopoulos W."/>
            <person name="Hayes R.D."/>
            <person name="Ng V."/>
            <person name="Grigoriev I.V."/>
            <person name="Jackson S.A."/>
            <person name="Sutton T.D.S."/>
            <person name="Dobson A.D.W."/>
            <person name="Rama T."/>
        </authorList>
    </citation>
    <scope>NUCLEOTIDE SEQUENCE</scope>
    <source>
        <strain evidence="7">TS7</strain>
    </source>
</reference>
<feature type="active site" description="Proton donor" evidence="3">
    <location>
        <position position="54"/>
    </location>
</feature>
<evidence type="ECO:0000313" key="7">
    <source>
        <dbReference type="EMBL" id="KAG9258027.1"/>
    </source>
</evidence>
<dbReference type="Gene3D" id="3.20.20.100">
    <property type="entry name" value="NADP-dependent oxidoreductase domain"/>
    <property type="match status" value="1"/>
</dbReference>
<evidence type="ECO:0000256" key="1">
    <source>
        <dbReference type="ARBA" id="ARBA00007905"/>
    </source>
</evidence>
<dbReference type="SUPFAM" id="SSF51430">
    <property type="entry name" value="NAD(P)-linked oxidoreductase"/>
    <property type="match status" value="1"/>
</dbReference>
<evidence type="ECO:0000256" key="2">
    <source>
        <dbReference type="ARBA" id="ARBA00023002"/>
    </source>
</evidence>
<dbReference type="EMBL" id="MU251244">
    <property type="protein sequence ID" value="KAG9258027.1"/>
    <property type="molecule type" value="Genomic_DNA"/>
</dbReference>
<dbReference type="Proteomes" id="UP000887229">
    <property type="component" value="Unassembled WGS sequence"/>
</dbReference>
<gene>
    <name evidence="7" type="ORF">F5Z01DRAFT_679327</name>
</gene>
<dbReference type="RefSeq" id="XP_046121951.1">
    <property type="nucleotide sequence ID" value="XM_046265511.1"/>
</dbReference>
<feature type="site" description="Lowers pKa of active site Tyr" evidence="5">
    <location>
        <position position="79"/>
    </location>
</feature>
<dbReference type="FunFam" id="3.20.20.100:FF:000015">
    <property type="entry name" value="Oxidoreductase, aldo/keto reductase family"/>
    <property type="match status" value="1"/>
</dbReference>
<evidence type="ECO:0000259" key="6">
    <source>
        <dbReference type="Pfam" id="PF00248"/>
    </source>
</evidence>
<feature type="binding site" evidence="4">
    <location>
        <position position="110"/>
    </location>
    <ligand>
        <name>substrate</name>
    </ligand>
</feature>
<accession>A0A9P8CT47</accession>